<sequence length="253" mass="28058">MENHATSTASPPWLKTIDSCYITEYDLIEYAGDFSADLKYCGQVSLDITRQAAAVRYLSECKWAPSTSSESMQFYGRDVDVTLTCWTEGYTKIMGDWCCVQTTDNCHVSGSGLWKAPDRSKLNNCGPGPGPRINETRRSIDAVEESPALKSKRNEEDDPPSRRWLQAEKIGEEYAPCFSCASGSRNSTCGVVKTYEFNDTVVSQCLTSEDVAFPNGSFSSKTWMIIATRDAIVGRFMHEEGAKVLRTGRRSVG</sequence>
<dbReference type="GeneID" id="63717638"/>
<proteinExistence type="predicted"/>
<organism evidence="2 3">
    <name type="scientific">Drechmeria coniospora</name>
    <name type="common">Nematophagous fungus</name>
    <name type="synonym">Meria coniospora</name>
    <dbReference type="NCBI Taxonomy" id="98403"/>
    <lineage>
        <taxon>Eukaryota</taxon>
        <taxon>Fungi</taxon>
        <taxon>Dikarya</taxon>
        <taxon>Ascomycota</taxon>
        <taxon>Pezizomycotina</taxon>
        <taxon>Sordariomycetes</taxon>
        <taxon>Hypocreomycetidae</taxon>
        <taxon>Hypocreales</taxon>
        <taxon>Ophiocordycipitaceae</taxon>
        <taxon>Drechmeria</taxon>
    </lineage>
</organism>
<feature type="region of interest" description="Disordered" evidence="1">
    <location>
        <begin position="123"/>
        <end position="162"/>
    </location>
</feature>
<dbReference type="AlphaFoldDB" id="A0A151GLU8"/>
<gene>
    <name evidence="2" type="ORF">DCS_04995</name>
</gene>
<evidence type="ECO:0000313" key="2">
    <source>
        <dbReference type="EMBL" id="KYK57982.1"/>
    </source>
</evidence>
<feature type="compositionally biased region" description="Basic and acidic residues" evidence="1">
    <location>
        <begin position="152"/>
        <end position="162"/>
    </location>
</feature>
<protein>
    <submittedName>
        <fullName evidence="2">Uncharacterized protein</fullName>
    </submittedName>
</protein>
<dbReference type="Proteomes" id="UP000076580">
    <property type="component" value="Chromosome 02"/>
</dbReference>
<name>A0A151GLU8_DRECN</name>
<comment type="caution">
    <text evidence="2">The sequence shown here is derived from an EMBL/GenBank/DDBJ whole genome shotgun (WGS) entry which is preliminary data.</text>
</comment>
<dbReference type="EMBL" id="LAYC01000002">
    <property type="protein sequence ID" value="KYK57982.1"/>
    <property type="molecule type" value="Genomic_DNA"/>
</dbReference>
<evidence type="ECO:0000313" key="3">
    <source>
        <dbReference type="Proteomes" id="UP000076580"/>
    </source>
</evidence>
<evidence type="ECO:0000256" key="1">
    <source>
        <dbReference type="SAM" id="MobiDB-lite"/>
    </source>
</evidence>
<dbReference type="RefSeq" id="XP_040657334.1">
    <property type="nucleotide sequence ID" value="XM_040802301.1"/>
</dbReference>
<accession>A0A151GLU8</accession>
<reference evidence="2 3" key="1">
    <citation type="journal article" date="2016" name="Sci. Rep.">
        <title>Insights into Adaptations to a Near-Obligate Nematode Endoparasitic Lifestyle from the Finished Genome of Drechmeria coniospora.</title>
        <authorList>
            <person name="Zhang L."/>
            <person name="Zhou Z."/>
            <person name="Guo Q."/>
            <person name="Fokkens L."/>
            <person name="Miskei M."/>
            <person name="Pocsi I."/>
            <person name="Zhang W."/>
            <person name="Chen M."/>
            <person name="Wang L."/>
            <person name="Sun Y."/>
            <person name="Donzelli B.G."/>
            <person name="Gibson D.M."/>
            <person name="Nelson D.R."/>
            <person name="Luo J.G."/>
            <person name="Rep M."/>
            <person name="Liu H."/>
            <person name="Yang S."/>
            <person name="Wang J."/>
            <person name="Krasnoff S.B."/>
            <person name="Xu Y."/>
            <person name="Molnar I."/>
            <person name="Lin M."/>
        </authorList>
    </citation>
    <scope>NUCLEOTIDE SEQUENCE [LARGE SCALE GENOMIC DNA]</scope>
    <source>
        <strain evidence="2 3">ARSEF 6962</strain>
    </source>
</reference>
<dbReference type="InParanoid" id="A0A151GLU8"/>
<keyword evidence="3" id="KW-1185">Reference proteome</keyword>